<proteinExistence type="predicted"/>
<sequence length="170" mass="18739">MKMTKKFNPYLFTLLLVLYSKVTMADPYMIEISQLHFSKFLPTSGSCEMNVETALVTDLLSSQMCIISGEGEVAHYRIIAPSNTIFNIQVNSRAPENGDSLTFTPVGKITSDVDDITIIPSQNHIASSGNLGRINIKFGGQIIISNATFFTPDMTHQIEMEAAITWSEAP</sequence>
<reference evidence="1 2" key="1">
    <citation type="submission" date="2023-10" db="EMBL/GenBank/DDBJ databases">
        <title>Glaciecola aquimarina strain GGW-M5 nov., isolated from a coastal seawater.</title>
        <authorList>
            <person name="Bayburt H."/>
            <person name="Kim J.M."/>
            <person name="Choi B.J."/>
            <person name="Jeon C.O."/>
        </authorList>
    </citation>
    <scope>NUCLEOTIDE SEQUENCE [LARGE SCALE GENOMIC DNA]</scope>
    <source>
        <strain evidence="1 2">KCTC 32108</strain>
    </source>
</reference>
<dbReference type="RefSeq" id="WP_316026229.1">
    <property type="nucleotide sequence ID" value="NZ_JAWDIO010000002.1"/>
</dbReference>
<dbReference type="EMBL" id="JAWDIO010000002">
    <property type="protein sequence ID" value="MDU0354644.1"/>
    <property type="molecule type" value="Genomic_DNA"/>
</dbReference>
<evidence type="ECO:0008006" key="3">
    <source>
        <dbReference type="Google" id="ProtNLM"/>
    </source>
</evidence>
<name>A0ABU3SX95_9ALTE</name>
<protein>
    <recommendedName>
        <fullName evidence="3">Secreted protein</fullName>
    </recommendedName>
</protein>
<evidence type="ECO:0000313" key="2">
    <source>
        <dbReference type="Proteomes" id="UP001247805"/>
    </source>
</evidence>
<evidence type="ECO:0000313" key="1">
    <source>
        <dbReference type="EMBL" id="MDU0354644.1"/>
    </source>
</evidence>
<accession>A0ABU3SX95</accession>
<comment type="caution">
    <text evidence="1">The sequence shown here is derived from an EMBL/GenBank/DDBJ whole genome shotgun (WGS) entry which is preliminary data.</text>
</comment>
<organism evidence="1 2">
    <name type="scientific">Paraglaciecola aquimarina</name>
    <dbReference type="NCBI Taxonomy" id="1235557"/>
    <lineage>
        <taxon>Bacteria</taxon>
        <taxon>Pseudomonadati</taxon>
        <taxon>Pseudomonadota</taxon>
        <taxon>Gammaproteobacteria</taxon>
        <taxon>Alteromonadales</taxon>
        <taxon>Alteromonadaceae</taxon>
        <taxon>Paraglaciecola</taxon>
    </lineage>
</organism>
<keyword evidence="2" id="KW-1185">Reference proteome</keyword>
<gene>
    <name evidence="1" type="ORF">RS130_12605</name>
</gene>
<dbReference type="Proteomes" id="UP001247805">
    <property type="component" value="Unassembled WGS sequence"/>
</dbReference>